<name>A0A7H9EAI2_9LACO</name>
<dbReference type="Proteomes" id="UP000510660">
    <property type="component" value="Chromosome"/>
</dbReference>
<dbReference type="EMBL" id="CP047415">
    <property type="protein sequence ID" value="QLL74600.1"/>
    <property type="molecule type" value="Genomic_DNA"/>
</dbReference>
<proteinExistence type="predicted"/>
<dbReference type="AlphaFoldDB" id="A0A7H9EAI2"/>
<evidence type="ECO:0000313" key="1">
    <source>
        <dbReference type="EMBL" id="QLL74600.1"/>
    </source>
</evidence>
<gene>
    <name evidence="1" type="ORF">GTO85_09705</name>
</gene>
<protein>
    <submittedName>
        <fullName evidence="1">Uncharacterized protein</fullName>
    </submittedName>
</protein>
<dbReference type="RefSeq" id="WP_180860758.1">
    <property type="nucleotide sequence ID" value="NZ_CP047415.1"/>
</dbReference>
<sequence>MNFFAYKVLYDDEHIRKLKIISDLEESMRDLVQVKNEVVDLCLQYLQK</sequence>
<evidence type="ECO:0000313" key="2">
    <source>
        <dbReference type="Proteomes" id="UP000510660"/>
    </source>
</evidence>
<organism evidence="1 2">
    <name type="scientific">Lactobacillus crispatus</name>
    <dbReference type="NCBI Taxonomy" id="47770"/>
    <lineage>
        <taxon>Bacteria</taxon>
        <taxon>Bacillati</taxon>
        <taxon>Bacillota</taxon>
        <taxon>Bacilli</taxon>
        <taxon>Lactobacillales</taxon>
        <taxon>Lactobacillaceae</taxon>
        <taxon>Lactobacillus</taxon>
    </lineage>
</organism>
<accession>A0A7H9EAI2</accession>
<reference evidence="1 2" key="1">
    <citation type="submission" date="2020-01" db="EMBL/GenBank/DDBJ databases">
        <title>Complete and circular genome sequences of six lactobacillus isolates from horses.</title>
        <authorList>
            <person name="Hassan H.M."/>
        </authorList>
    </citation>
    <scope>NUCLEOTIDE SEQUENCE [LARGE SCALE GENOMIC DNA]</scope>
    <source>
        <strain evidence="1 2">1D</strain>
    </source>
</reference>